<dbReference type="GO" id="GO:0012505">
    <property type="term" value="C:endomembrane system"/>
    <property type="evidence" value="ECO:0007669"/>
    <property type="project" value="TreeGrafter"/>
</dbReference>
<dbReference type="InterPro" id="IPR008491">
    <property type="entry name" value="CDK5RAP3"/>
</dbReference>
<proteinExistence type="inferred from homology"/>
<reference evidence="3" key="2">
    <citation type="submission" date="2022-01" db="EMBL/GenBank/DDBJ databases">
        <authorList>
            <person name="Hirooka S."/>
            <person name="Miyagishima S.Y."/>
        </authorList>
    </citation>
    <scope>NUCLEOTIDE SEQUENCE</scope>
    <source>
        <strain evidence="3">NBRC 102759</strain>
    </source>
</reference>
<dbReference type="AlphaFoldDB" id="A0A9C7PSV9"/>
<evidence type="ECO:0000313" key="3">
    <source>
        <dbReference type="EMBL" id="GJQ09846.1"/>
    </source>
</evidence>
<evidence type="ECO:0000256" key="2">
    <source>
        <dbReference type="SAM" id="Coils"/>
    </source>
</evidence>
<keyword evidence="4" id="KW-1185">Reference proteome</keyword>
<dbReference type="GO" id="GO:0007346">
    <property type="term" value="P:regulation of mitotic cell cycle"/>
    <property type="evidence" value="ECO:0007669"/>
    <property type="project" value="TreeGrafter"/>
</dbReference>
<comment type="similarity">
    <text evidence="1">Belongs to the CDK5RAP3 family.</text>
</comment>
<evidence type="ECO:0000256" key="1">
    <source>
        <dbReference type="ARBA" id="ARBA00007478"/>
    </source>
</evidence>
<evidence type="ECO:0000313" key="4">
    <source>
        <dbReference type="Proteomes" id="UP001061958"/>
    </source>
</evidence>
<dbReference type="EMBL" id="BQMJ01000011">
    <property type="protein sequence ID" value="GJQ09846.1"/>
    <property type="molecule type" value="Genomic_DNA"/>
</dbReference>
<reference evidence="3" key="1">
    <citation type="journal article" date="2022" name="Proc. Natl. Acad. Sci. U.S.A.">
        <title>Life cycle and functional genomics of the unicellular red alga Galdieria for elucidating algal and plant evolution and industrial use.</title>
        <authorList>
            <person name="Hirooka S."/>
            <person name="Itabashi T."/>
            <person name="Ichinose T.M."/>
            <person name="Onuma R."/>
            <person name="Fujiwara T."/>
            <person name="Yamashita S."/>
            <person name="Jong L.W."/>
            <person name="Tomita R."/>
            <person name="Iwane A.H."/>
            <person name="Miyagishima S.Y."/>
        </authorList>
    </citation>
    <scope>NUCLEOTIDE SEQUENCE</scope>
    <source>
        <strain evidence="3">NBRC 102759</strain>
    </source>
</reference>
<accession>A0A9C7PSV9</accession>
<dbReference type="PANTHER" id="PTHR14894">
    <property type="entry name" value="CDK5 REGULATORY SUBUNIT-ASSOCIATED PROTEIN 3"/>
    <property type="match status" value="1"/>
</dbReference>
<dbReference type="OrthoDB" id="340432at2759"/>
<dbReference type="Proteomes" id="UP001061958">
    <property type="component" value="Unassembled WGS sequence"/>
</dbReference>
<sequence>MATESSRLLVEIPDKQLLDWLKSRNRISRKWNVSLKQLRERIKSALTEQLPEELRQKYPSSESIYYFEVQDILEFVRSRQEVTGKDWLGRSKDRRLRTWEEIVENYEKDNLLLAEAAQRMSQLTCFVIPQNRSDMTKQEDLISTLAKRQGDLRKKLEDATKDCENFFEGFNLDPALNVDLQLIHLKSKLPGIFREIVSVLQSEPFSRVLNYHDNFLATLTPNRQVEDLNSLRTCMACDIQMLYLEDSESHNDLSSSEPVQVLGRGQENIGVGSQSVGVESSIDWGEWETVQSSDQLLKDWNREDSFKESTQLQSIEGSELKCSLMNDEFRKSVEADLLELKSFLEQRIKDSEEAIGTPQFLVVNQEMQRVENNLLSVESRIENLKEMLKQVNDTLDLFRGPVISRILLLRISQRYEERLKRSLQEKLQRIEKIKSLMNACEQQKQESAKLLSEAEYHYQKNRDVLDKLKKLVQDRLDSQFPGSEFRIVLDINYE</sequence>
<name>A0A9C7PSV9_9RHOD</name>
<feature type="coiled-coil region" evidence="2">
    <location>
        <begin position="367"/>
        <end position="453"/>
    </location>
</feature>
<dbReference type="Pfam" id="PF05600">
    <property type="entry name" value="CDK5RAP3"/>
    <property type="match status" value="1"/>
</dbReference>
<gene>
    <name evidence="3" type="ORF">GpartN1_g1637.t1</name>
</gene>
<dbReference type="PANTHER" id="PTHR14894:SF0">
    <property type="entry name" value="CDK5 REGULATORY SUBUNIT-ASSOCIATED PROTEIN 3"/>
    <property type="match status" value="1"/>
</dbReference>
<comment type="caution">
    <text evidence="3">The sequence shown here is derived from an EMBL/GenBank/DDBJ whole genome shotgun (WGS) entry which is preliminary data.</text>
</comment>
<organism evidence="3 4">
    <name type="scientific">Galdieria partita</name>
    <dbReference type="NCBI Taxonomy" id="83374"/>
    <lineage>
        <taxon>Eukaryota</taxon>
        <taxon>Rhodophyta</taxon>
        <taxon>Bangiophyceae</taxon>
        <taxon>Galdieriales</taxon>
        <taxon>Galdieriaceae</taxon>
        <taxon>Galdieria</taxon>
    </lineage>
</organism>
<protein>
    <submittedName>
        <fullName evidence="3">Uncharacterized protein</fullName>
    </submittedName>
</protein>
<keyword evidence="2" id="KW-0175">Coiled coil</keyword>